<protein>
    <recommendedName>
        <fullName evidence="3">EGF-like domain-containing protein</fullName>
    </recommendedName>
</protein>
<dbReference type="CDD" id="cd00054">
    <property type="entry name" value="EGF_CA"/>
    <property type="match status" value="1"/>
</dbReference>
<keyword evidence="1" id="KW-1015">Disulfide bond</keyword>
<feature type="signal peptide" evidence="2">
    <location>
        <begin position="1"/>
        <end position="15"/>
    </location>
</feature>
<dbReference type="Gene3D" id="2.10.25.10">
    <property type="entry name" value="Laminin"/>
    <property type="match status" value="1"/>
</dbReference>
<dbReference type="OrthoDB" id="5946752at2759"/>
<keyword evidence="5" id="KW-1185">Reference proteome</keyword>
<dbReference type="SUPFAM" id="SSF57196">
    <property type="entry name" value="EGF/Laminin"/>
    <property type="match status" value="1"/>
</dbReference>
<dbReference type="Proteomes" id="UP000225706">
    <property type="component" value="Unassembled WGS sequence"/>
</dbReference>
<dbReference type="InterPro" id="IPR000742">
    <property type="entry name" value="EGF"/>
</dbReference>
<sequence length="420" mass="47932">MFFVWSCLFLVLVKAMCSQGSENFREDGLLSLEKFHYLDVPQIDIIMVYDDFECTFKCLNHPLCMSVNFAAEGKLWCELLLSDKGNNTEKYYQNKSSHHYDFEKSPCSFQRCQNGGTCVLTKRTYNLFECLCENGFSGENCEKVSGGIDNNYTNYYGVFSDIGGNTAVVLMQCAATGRDRTNVDANLDILETDRLAKNNWLPNANDYELSDELRSQAAKKLMTEKWTISFIPHQQTFHYDSNYWSHKTEYNLPGGETAFDREETKLPTYWNTPFSKICLGMKIDQQLSLIVINMQADSLYLLIADEKYRNTSLGRDTWRSLIGPQASSQIHCNKEGFLLLSQSAHTGRIKLLKQESVLSPTMPITVMMSIPESGLVQEVRMMTTTRVESLQTRAVLIMGRGSLKPWGTSWCSDGRKLYIQ</sequence>
<dbReference type="AlphaFoldDB" id="A0A2B4S1V2"/>
<feature type="domain" description="EGF-like" evidence="3">
    <location>
        <begin position="103"/>
        <end position="142"/>
    </location>
</feature>
<evidence type="ECO:0000313" key="4">
    <source>
        <dbReference type="EMBL" id="PFX22538.1"/>
    </source>
</evidence>
<reference evidence="5" key="1">
    <citation type="journal article" date="2017" name="bioRxiv">
        <title>Comparative analysis of the genomes of Stylophora pistillata and Acropora digitifera provides evidence for extensive differences between species of corals.</title>
        <authorList>
            <person name="Voolstra C.R."/>
            <person name="Li Y."/>
            <person name="Liew Y.J."/>
            <person name="Baumgarten S."/>
            <person name="Zoccola D."/>
            <person name="Flot J.-F."/>
            <person name="Tambutte S."/>
            <person name="Allemand D."/>
            <person name="Aranda M."/>
        </authorList>
    </citation>
    <scope>NUCLEOTIDE SEQUENCE [LARGE SCALE GENOMIC DNA]</scope>
</reference>
<comment type="caution">
    <text evidence="1">Lacks conserved residue(s) required for the propagation of feature annotation.</text>
</comment>
<keyword evidence="2" id="KW-0732">Signal</keyword>
<proteinExistence type="predicted"/>
<dbReference type="PROSITE" id="PS00022">
    <property type="entry name" value="EGF_1"/>
    <property type="match status" value="1"/>
</dbReference>
<evidence type="ECO:0000256" key="1">
    <source>
        <dbReference type="PROSITE-ProRule" id="PRU00076"/>
    </source>
</evidence>
<dbReference type="PROSITE" id="PS01186">
    <property type="entry name" value="EGF_2"/>
    <property type="match status" value="1"/>
</dbReference>
<gene>
    <name evidence="4" type="ORF">AWC38_SpisGene12928</name>
</gene>
<organism evidence="4 5">
    <name type="scientific">Stylophora pistillata</name>
    <name type="common">Smooth cauliflower coral</name>
    <dbReference type="NCBI Taxonomy" id="50429"/>
    <lineage>
        <taxon>Eukaryota</taxon>
        <taxon>Metazoa</taxon>
        <taxon>Cnidaria</taxon>
        <taxon>Anthozoa</taxon>
        <taxon>Hexacorallia</taxon>
        <taxon>Scleractinia</taxon>
        <taxon>Astrocoeniina</taxon>
        <taxon>Pocilloporidae</taxon>
        <taxon>Stylophora</taxon>
    </lineage>
</organism>
<comment type="caution">
    <text evidence="4">The sequence shown here is derived from an EMBL/GenBank/DDBJ whole genome shotgun (WGS) entry which is preliminary data.</text>
</comment>
<keyword evidence="1" id="KW-0245">EGF-like domain</keyword>
<dbReference type="PROSITE" id="PS50026">
    <property type="entry name" value="EGF_3"/>
    <property type="match status" value="1"/>
</dbReference>
<dbReference type="EMBL" id="LSMT01000236">
    <property type="protein sequence ID" value="PFX22538.1"/>
    <property type="molecule type" value="Genomic_DNA"/>
</dbReference>
<accession>A0A2B4S1V2</accession>
<name>A0A2B4S1V2_STYPI</name>
<dbReference type="SMART" id="SM00181">
    <property type="entry name" value="EGF"/>
    <property type="match status" value="1"/>
</dbReference>
<evidence type="ECO:0000259" key="3">
    <source>
        <dbReference type="PROSITE" id="PS50026"/>
    </source>
</evidence>
<feature type="disulfide bond" evidence="1">
    <location>
        <begin position="132"/>
        <end position="141"/>
    </location>
</feature>
<evidence type="ECO:0000256" key="2">
    <source>
        <dbReference type="SAM" id="SignalP"/>
    </source>
</evidence>
<evidence type="ECO:0000313" key="5">
    <source>
        <dbReference type="Proteomes" id="UP000225706"/>
    </source>
</evidence>
<feature type="chain" id="PRO_5012767118" description="EGF-like domain-containing protein" evidence="2">
    <location>
        <begin position="16"/>
        <end position="420"/>
    </location>
</feature>